<evidence type="ECO:0000313" key="16">
    <source>
        <dbReference type="Proteomes" id="UP000260782"/>
    </source>
</evidence>
<dbReference type="NCBIfam" id="TIGR00125">
    <property type="entry name" value="cyt_tran_rel"/>
    <property type="match status" value="1"/>
</dbReference>
<keyword evidence="3 9" id="KW-0548">Nucleotidyltransferase</keyword>
<dbReference type="GO" id="GO:0005524">
    <property type="term" value="F:ATP binding"/>
    <property type="evidence" value="ECO:0007669"/>
    <property type="project" value="UniProtKB-KW"/>
</dbReference>
<feature type="binding site" evidence="9">
    <location>
        <position position="73"/>
    </location>
    <ligand>
        <name>substrate</name>
    </ligand>
</feature>
<dbReference type="CDD" id="cd02163">
    <property type="entry name" value="PPAT"/>
    <property type="match status" value="1"/>
</dbReference>
<dbReference type="Proteomes" id="UP000250550">
    <property type="component" value="Unassembled WGS sequence"/>
</dbReference>
<dbReference type="InterPro" id="IPR001980">
    <property type="entry name" value="PPAT"/>
</dbReference>
<sequence>MATAVYPGSFDPVTKGHLDIIKRAAKINDHLIVAVLINSAKHPLFTVEERVAMLQECCKNIPNVTVESFDGLTVEFAKKRHASVMVRGLRAVTDFENEIQLAQTNHALMPGIETMFLATSIKWSYLSSTIVKEAAYYGSDISKFVTPNVEKAVSEKYAQLREREKSDTAKMPQGVLING</sequence>
<dbReference type="Proteomes" id="UP000260782">
    <property type="component" value="Unassembled WGS sequence"/>
</dbReference>
<evidence type="ECO:0000256" key="7">
    <source>
        <dbReference type="ARBA" id="ARBA00022993"/>
    </source>
</evidence>
<feature type="binding site" evidence="9">
    <location>
        <position position="9"/>
    </location>
    <ligand>
        <name>substrate</name>
    </ligand>
</feature>
<dbReference type="GeneID" id="75069047"/>
<keyword evidence="2 9" id="KW-0808">Transferase</keyword>
<feature type="binding site" evidence="9">
    <location>
        <position position="87"/>
    </location>
    <ligand>
        <name>substrate</name>
    </ligand>
</feature>
<evidence type="ECO:0000256" key="5">
    <source>
        <dbReference type="ARBA" id="ARBA00022840"/>
    </source>
</evidence>
<evidence type="ECO:0000256" key="1">
    <source>
        <dbReference type="ARBA" id="ARBA00022490"/>
    </source>
</evidence>
<accession>A0A329UX03</accession>
<feature type="binding site" evidence="9">
    <location>
        <position position="41"/>
    </location>
    <ligand>
        <name>substrate</name>
    </ligand>
</feature>
<comment type="catalytic activity">
    <reaction evidence="8 9">
        <text>(R)-4'-phosphopantetheine + ATP + H(+) = 3'-dephospho-CoA + diphosphate</text>
        <dbReference type="Rhea" id="RHEA:19801"/>
        <dbReference type="ChEBI" id="CHEBI:15378"/>
        <dbReference type="ChEBI" id="CHEBI:30616"/>
        <dbReference type="ChEBI" id="CHEBI:33019"/>
        <dbReference type="ChEBI" id="CHEBI:57328"/>
        <dbReference type="ChEBI" id="CHEBI:61723"/>
        <dbReference type="EC" id="2.7.7.3"/>
    </reaction>
</comment>
<feature type="binding site" evidence="9">
    <location>
        <position position="98"/>
    </location>
    <ligand>
        <name>ATP</name>
        <dbReference type="ChEBI" id="CHEBI:30616"/>
    </ligand>
</feature>
<dbReference type="InterPro" id="IPR004821">
    <property type="entry name" value="Cyt_trans-like"/>
</dbReference>
<comment type="subunit">
    <text evidence="9">Homohexamer.</text>
</comment>
<evidence type="ECO:0000256" key="2">
    <source>
        <dbReference type="ARBA" id="ARBA00022679"/>
    </source>
</evidence>
<dbReference type="EMBL" id="QVES01000001">
    <property type="protein sequence ID" value="RGB90432.1"/>
    <property type="molecule type" value="Genomic_DNA"/>
</dbReference>
<dbReference type="GO" id="GO:0004595">
    <property type="term" value="F:pantetheine-phosphate adenylyltransferase activity"/>
    <property type="evidence" value="ECO:0007669"/>
    <property type="project" value="UniProtKB-UniRule"/>
</dbReference>
<dbReference type="Pfam" id="PF01467">
    <property type="entry name" value="CTP_transf_like"/>
    <property type="match status" value="1"/>
</dbReference>
<reference evidence="11 17" key="3">
    <citation type="journal article" date="2019" name="Nat. Med.">
        <title>A library of human gut bacterial isolates paired with longitudinal multiomics data enables mechanistic microbiome research.</title>
        <authorList>
            <person name="Poyet M."/>
            <person name="Groussin M."/>
            <person name="Gibbons S.M."/>
            <person name="Avila-Pacheco J."/>
            <person name="Jiang X."/>
            <person name="Kearney S.M."/>
            <person name="Perrotta A.R."/>
            <person name="Berdy B."/>
            <person name="Zhao S."/>
            <person name="Lieberman T.D."/>
            <person name="Swanson P.K."/>
            <person name="Smith M."/>
            <person name="Roesemann S."/>
            <person name="Alexander J.E."/>
            <person name="Rich S.A."/>
            <person name="Livny J."/>
            <person name="Vlamakis H."/>
            <person name="Clish C."/>
            <person name="Bullock K."/>
            <person name="Deik A."/>
            <person name="Scott J."/>
            <person name="Pierce K.A."/>
            <person name="Xavier R.J."/>
            <person name="Alm E.J."/>
        </authorList>
    </citation>
    <scope>NUCLEOTIDE SEQUENCE [LARGE SCALE GENOMIC DNA]</scope>
    <source>
        <strain evidence="11 17">BIOML-B1</strain>
    </source>
</reference>
<evidence type="ECO:0000259" key="10">
    <source>
        <dbReference type="Pfam" id="PF01467"/>
    </source>
</evidence>
<protein>
    <recommendedName>
        <fullName evidence="9">Phosphopantetheine adenylyltransferase</fullName>
        <ecNumber evidence="9">2.7.7.3</ecNumber>
    </recommendedName>
    <alternativeName>
        <fullName evidence="9">Dephospho-CoA pyrophosphorylase</fullName>
    </alternativeName>
    <alternativeName>
        <fullName evidence="9">Pantetheine-phosphate adenylyltransferase</fullName>
        <shortName evidence="9">PPAT</shortName>
    </alternativeName>
</protein>
<evidence type="ECO:0000313" key="17">
    <source>
        <dbReference type="Proteomes" id="UP000462091"/>
    </source>
</evidence>
<organism evidence="12 15">
    <name type="scientific">Faecalibacterium prausnitzii</name>
    <dbReference type="NCBI Taxonomy" id="853"/>
    <lineage>
        <taxon>Bacteria</taxon>
        <taxon>Bacillati</taxon>
        <taxon>Bacillota</taxon>
        <taxon>Clostridia</taxon>
        <taxon>Eubacteriales</taxon>
        <taxon>Oscillospiraceae</taxon>
        <taxon>Faecalibacterium</taxon>
    </lineage>
</organism>
<dbReference type="PANTHER" id="PTHR21342:SF1">
    <property type="entry name" value="PHOSPHOPANTETHEINE ADENYLYLTRANSFERASE"/>
    <property type="match status" value="1"/>
</dbReference>
<dbReference type="InterPro" id="IPR014729">
    <property type="entry name" value="Rossmann-like_a/b/a_fold"/>
</dbReference>
<feature type="binding site" evidence="9">
    <location>
        <begin position="9"/>
        <end position="10"/>
    </location>
    <ligand>
        <name>ATP</name>
        <dbReference type="ChEBI" id="CHEBI:30616"/>
    </ligand>
</feature>
<keyword evidence="4 9" id="KW-0547">Nucleotide-binding</keyword>
<comment type="subcellular location">
    <subcellularLocation>
        <location evidence="9">Cytoplasm</location>
    </subcellularLocation>
</comment>
<reference evidence="13 16" key="2">
    <citation type="submission" date="2018-08" db="EMBL/GenBank/DDBJ databases">
        <title>A genome reference for cultivated species of the human gut microbiota.</title>
        <authorList>
            <person name="Zou Y."/>
            <person name="Xue W."/>
            <person name="Luo G."/>
        </authorList>
    </citation>
    <scope>NUCLEOTIDE SEQUENCE [LARGE SCALE GENOMIC DNA]</scope>
    <source>
        <strain evidence="14">AF29-11BH</strain>
        <strain evidence="13 16">AF31-14AC</strain>
    </source>
</reference>
<dbReference type="UniPathway" id="UPA00241">
    <property type="reaction ID" value="UER00355"/>
</dbReference>
<keyword evidence="5 9" id="KW-0067">ATP-binding</keyword>
<dbReference type="Proteomes" id="UP000462091">
    <property type="component" value="Unassembled WGS sequence"/>
</dbReference>
<evidence type="ECO:0000256" key="8">
    <source>
        <dbReference type="ARBA" id="ARBA00029346"/>
    </source>
</evidence>
<evidence type="ECO:0000313" key="14">
    <source>
        <dbReference type="EMBL" id="RGC02534.1"/>
    </source>
</evidence>
<evidence type="ECO:0000313" key="11">
    <source>
        <dbReference type="EMBL" id="MSC50642.1"/>
    </source>
</evidence>
<dbReference type="PRINTS" id="PR01020">
    <property type="entry name" value="LPSBIOSNTHSS"/>
</dbReference>
<dbReference type="EMBL" id="PRLF01000001">
    <property type="protein sequence ID" value="RAW67285.1"/>
    <property type="molecule type" value="Genomic_DNA"/>
</dbReference>
<dbReference type="GO" id="GO:0015937">
    <property type="term" value="P:coenzyme A biosynthetic process"/>
    <property type="evidence" value="ECO:0007669"/>
    <property type="project" value="UniProtKB-UniRule"/>
</dbReference>
<gene>
    <name evidence="9 11" type="primary">coaD</name>
    <name evidence="12" type="ORF">C4N21_01005</name>
    <name evidence="14" type="ORF">DWZ04_01370</name>
    <name evidence="13" type="ORF">DWZ25_01155</name>
    <name evidence="11" type="ORF">GKE10_01700</name>
</gene>
<dbReference type="RefSeq" id="WP_005926225.1">
    <property type="nucleotide sequence ID" value="NZ_CABKNH010000001.1"/>
</dbReference>
<dbReference type="HAMAP" id="MF_00151">
    <property type="entry name" value="PPAT_bact"/>
    <property type="match status" value="1"/>
</dbReference>
<dbReference type="GO" id="GO:0005737">
    <property type="term" value="C:cytoplasm"/>
    <property type="evidence" value="ECO:0007669"/>
    <property type="project" value="UniProtKB-SubCell"/>
</dbReference>
<evidence type="ECO:0000256" key="3">
    <source>
        <dbReference type="ARBA" id="ARBA00022695"/>
    </source>
</evidence>
<dbReference type="AlphaFoldDB" id="A0A329UX03"/>
<dbReference type="Gene3D" id="3.40.50.620">
    <property type="entry name" value="HUPs"/>
    <property type="match status" value="1"/>
</dbReference>
<keyword evidence="1 9" id="KW-0963">Cytoplasm</keyword>
<comment type="similarity">
    <text evidence="9">Belongs to the bacterial CoaD family.</text>
</comment>
<dbReference type="PANTHER" id="PTHR21342">
    <property type="entry name" value="PHOSPHOPANTETHEINE ADENYLYLTRANSFERASE"/>
    <property type="match status" value="1"/>
</dbReference>
<feature type="domain" description="Cytidyltransferase-like" evidence="10">
    <location>
        <begin position="5"/>
        <end position="133"/>
    </location>
</feature>
<dbReference type="SUPFAM" id="SSF52374">
    <property type="entry name" value="Nucleotidylyl transferase"/>
    <property type="match status" value="1"/>
</dbReference>
<evidence type="ECO:0000256" key="9">
    <source>
        <dbReference type="HAMAP-Rule" id="MF_00151"/>
    </source>
</evidence>
<evidence type="ECO:0000313" key="15">
    <source>
        <dbReference type="Proteomes" id="UP000250550"/>
    </source>
</evidence>
<feature type="binding site" evidence="9">
    <location>
        <begin position="123"/>
        <end position="129"/>
    </location>
    <ligand>
        <name>ATP</name>
        <dbReference type="ChEBI" id="CHEBI:30616"/>
    </ligand>
</feature>
<dbReference type="NCBIfam" id="TIGR01510">
    <property type="entry name" value="coaD_prev_kdtB"/>
    <property type="match status" value="1"/>
</dbReference>
<evidence type="ECO:0000256" key="4">
    <source>
        <dbReference type="ARBA" id="ARBA00022741"/>
    </source>
</evidence>
<evidence type="ECO:0000313" key="13">
    <source>
        <dbReference type="EMBL" id="RGB90432.1"/>
    </source>
</evidence>
<proteinExistence type="inferred from homology"/>
<dbReference type="EC" id="2.7.7.3" evidence="9"/>
<comment type="caution">
    <text evidence="12">The sequence shown here is derived from an EMBL/GenBank/DDBJ whole genome shotgun (WGS) entry which is preliminary data.</text>
</comment>
<comment type="pathway">
    <text evidence="9">Cofactor biosynthesis; coenzyme A biosynthesis; CoA from (R)-pantothenate: step 4/5.</text>
</comment>
<feature type="binding site" evidence="9">
    <location>
        <begin position="88"/>
        <end position="90"/>
    </location>
    <ligand>
        <name>ATP</name>
        <dbReference type="ChEBI" id="CHEBI:30616"/>
    </ligand>
</feature>
<keyword evidence="7 9" id="KW-0173">Coenzyme A biosynthesis</keyword>
<evidence type="ECO:0000256" key="6">
    <source>
        <dbReference type="ARBA" id="ARBA00022842"/>
    </source>
</evidence>
<dbReference type="EMBL" id="WKQM01000002">
    <property type="protein sequence ID" value="MSC50642.1"/>
    <property type="molecule type" value="Genomic_DNA"/>
</dbReference>
<comment type="function">
    <text evidence="9">Reversibly transfers an adenylyl group from ATP to 4'-phosphopantetheine, yielding dephospho-CoA (dPCoA) and pyrophosphate.</text>
</comment>
<reference evidence="12 15" key="1">
    <citation type="submission" date="2018-02" db="EMBL/GenBank/DDBJ databases">
        <title>Complete genome sequencing of Faecalibacterium prausnitzii strains isolated from the human gut.</title>
        <authorList>
            <person name="Fitzgerald B.C."/>
            <person name="Shkoporov A.N."/>
            <person name="Ross P.R."/>
            <person name="Hill C."/>
        </authorList>
    </citation>
    <scope>NUCLEOTIDE SEQUENCE [LARGE SCALE GENOMIC DNA]</scope>
    <source>
        <strain evidence="12 15">APC924/119</strain>
    </source>
</reference>
<feature type="site" description="Transition state stabilizer" evidence="9">
    <location>
        <position position="17"/>
    </location>
</feature>
<dbReference type="EMBL" id="QVEW01000001">
    <property type="protein sequence ID" value="RGC02534.1"/>
    <property type="molecule type" value="Genomic_DNA"/>
</dbReference>
<name>A0A329UX03_9FIRM</name>
<comment type="cofactor">
    <cofactor evidence="9">
        <name>Mg(2+)</name>
        <dbReference type="ChEBI" id="CHEBI:18420"/>
    </cofactor>
</comment>
<evidence type="ECO:0000313" key="12">
    <source>
        <dbReference type="EMBL" id="RAW67285.1"/>
    </source>
</evidence>
<feature type="binding site" evidence="9">
    <location>
        <position position="17"/>
    </location>
    <ligand>
        <name>ATP</name>
        <dbReference type="ChEBI" id="CHEBI:30616"/>
    </ligand>
</feature>
<dbReference type="Proteomes" id="UP000260783">
    <property type="component" value="Unassembled WGS sequence"/>
</dbReference>
<keyword evidence="6 9" id="KW-0460">Magnesium</keyword>